<dbReference type="Proteomes" id="UP000317365">
    <property type="component" value="Chromosome"/>
</dbReference>
<dbReference type="InterPro" id="IPR050490">
    <property type="entry name" value="Bact_solute-bd_prot1"/>
</dbReference>
<dbReference type="EMBL" id="CP036282">
    <property type="protein sequence ID" value="QDL53941.1"/>
    <property type="molecule type" value="Genomic_DNA"/>
</dbReference>
<evidence type="ECO:0000256" key="3">
    <source>
        <dbReference type="SAM" id="SignalP"/>
    </source>
</evidence>
<sequence length="423" mass="45068">MISLRFRPTALLASLVLATGVAHAGEIRVMCYQDGVECDVTAEQAKRFEAANPGTKVIIDTVPYKSIVEQLPVQLAAGQGPDIARVTDLGGLSKYYLDISAHVKDRKYWDTNFGATAGWLRPSATDKGIYGFMSQLTMTGPYVNKTLFEQAKVPMPGAKATWDEWVDATRKVAKATETKGAMAWDRSGHRFAGPAISYGAKVFDAQGNAVIDDGYKATVAKFVGWHKDGSMLKEVWAGSGGSTYADSIGEFINGNVVMVLSGSWQINRLQRDVANKFDWVAVPNPCGPAACSGIPGGAAWVALKTSKSPKEAGAFLDFMASEAVYSEFTGKTNNIPAHSGLASKGVPYPGAQPAARAALGVFSSGVANLAPAAYQFQGYKFNRAIMLPTVTRVTQAIVGEMGTDEAVSKINADMQDAIKQAQK</sequence>
<dbReference type="RefSeq" id="WP_142810379.1">
    <property type="nucleotide sequence ID" value="NZ_CP036282.1"/>
</dbReference>
<proteinExistence type="inferred from homology"/>
<comment type="subcellular location">
    <subcellularLocation>
        <location evidence="1">Periplasm</location>
    </subcellularLocation>
</comment>
<protein>
    <submittedName>
        <fullName evidence="4">Extracellular solute-binding protein</fullName>
    </submittedName>
</protein>
<dbReference type="PANTHER" id="PTHR43649:SF12">
    <property type="entry name" value="DIACETYLCHITOBIOSE BINDING PROTEIN DASA"/>
    <property type="match status" value="1"/>
</dbReference>
<comment type="similarity">
    <text evidence="2">Belongs to the bacterial solute-binding protein 1 family.</text>
</comment>
<name>A0A515EMR2_9BURK</name>
<dbReference type="PANTHER" id="PTHR43649">
    <property type="entry name" value="ARABINOSE-BINDING PROTEIN-RELATED"/>
    <property type="match status" value="1"/>
</dbReference>
<evidence type="ECO:0000256" key="1">
    <source>
        <dbReference type="ARBA" id="ARBA00004418"/>
    </source>
</evidence>
<keyword evidence="3" id="KW-0732">Signal</keyword>
<dbReference type="SUPFAM" id="SSF53850">
    <property type="entry name" value="Periplasmic binding protein-like II"/>
    <property type="match status" value="1"/>
</dbReference>
<accession>A0A515EMR2</accession>
<dbReference type="AlphaFoldDB" id="A0A515EMR2"/>
<feature type="signal peptide" evidence="3">
    <location>
        <begin position="1"/>
        <end position="24"/>
    </location>
</feature>
<feature type="chain" id="PRO_5022136946" evidence="3">
    <location>
        <begin position="25"/>
        <end position="423"/>
    </location>
</feature>
<organism evidence="4 5">
    <name type="scientific">Rhodoferax aquaticus</name>
    <dbReference type="NCBI Taxonomy" id="2527691"/>
    <lineage>
        <taxon>Bacteria</taxon>
        <taxon>Pseudomonadati</taxon>
        <taxon>Pseudomonadota</taxon>
        <taxon>Betaproteobacteria</taxon>
        <taxon>Burkholderiales</taxon>
        <taxon>Comamonadaceae</taxon>
        <taxon>Rhodoferax</taxon>
    </lineage>
</organism>
<reference evidence="5" key="2">
    <citation type="journal article" date="2020" name="Int. J. Syst. Evol. Microbiol.">
        <title>Genomic insights into a novel species Rhodoferax aquaticus sp. nov., isolated from freshwater.</title>
        <authorList>
            <person name="Li T."/>
            <person name="Zhuo Y."/>
            <person name="Jin C.Z."/>
            <person name="Wu X."/>
            <person name="Ko S.R."/>
            <person name="Jin F.J."/>
            <person name="Ahn C.Y."/>
            <person name="Oh H.M."/>
            <person name="Lee H.G."/>
            <person name="Jin L."/>
        </authorList>
    </citation>
    <scope>NUCLEOTIDE SEQUENCE [LARGE SCALE GENOMIC DNA]</scope>
    <source>
        <strain evidence="5">Gr-4</strain>
    </source>
</reference>
<keyword evidence="5" id="KW-1185">Reference proteome</keyword>
<evidence type="ECO:0000313" key="5">
    <source>
        <dbReference type="Proteomes" id="UP000317365"/>
    </source>
</evidence>
<evidence type="ECO:0000256" key="2">
    <source>
        <dbReference type="ARBA" id="ARBA00008520"/>
    </source>
</evidence>
<evidence type="ECO:0000313" key="4">
    <source>
        <dbReference type="EMBL" id="QDL53941.1"/>
    </source>
</evidence>
<dbReference type="KEGG" id="rhg:EXZ61_07040"/>
<dbReference type="Gene3D" id="3.40.190.10">
    <property type="entry name" value="Periplasmic binding protein-like II"/>
    <property type="match status" value="1"/>
</dbReference>
<gene>
    <name evidence="4" type="ORF">EXZ61_07040</name>
</gene>
<dbReference type="GO" id="GO:0042597">
    <property type="term" value="C:periplasmic space"/>
    <property type="evidence" value="ECO:0007669"/>
    <property type="project" value="UniProtKB-SubCell"/>
</dbReference>
<dbReference type="InterPro" id="IPR006059">
    <property type="entry name" value="SBP"/>
</dbReference>
<reference evidence="5" key="1">
    <citation type="submission" date="2019-02" db="EMBL/GenBank/DDBJ databases">
        <title>Complete genome sequence of Rhodoferax sp. Gr-4.</title>
        <authorList>
            <person name="Jin L."/>
        </authorList>
    </citation>
    <scope>NUCLEOTIDE SEQUENCE [LARGE SCALE GENOMIC DNA]</scope>
    <source>
        <strain evidence="5">Gr-4</strain>
    </source>
</reference>
<dbReference type="Pfam" id="PF13416">
    <property type="entry name" value="SBP_bac_8"/>
    <property type="match status" value="1"/>
</dbReference>